<dbReference type="Pfam" id="PF13927">
    <property type="entry name" value="Ig_3"/>
    <property type="match status" value="1"/>
</dbReference>
<evidence type="ECO:0000259" key="3">
    <source>
        <dbReference type="PROSITE" id="PS50835"/>
    </source>
</evidence>
<dbReference type="Proteomes" id="UP000504612">
    <property type="component" value="Unplaced"/>
</dbReference>
<feature type="domain" description="Ig-like" evidence="3">
    <location>
        <begin position="360"/>
        <end position="440"/>
    </location>
</feature>
<dbReference type="InterPro" id="IPR003599">
    <property type="entry name" value="Ig_sub"/>
</dbReference>
<dbReference type="Pfam" id="PF07686">
    <property type="entry name" value="V-set"/>
    <property type="match status" value="1"/>
</dbReference>
<dbReference type="PROSITE" id="PS50835">
    <property type="entry name" value="IG_LIKE"/>
    <property type="match status" value="2"/>
</dbReference>
<dbReference type="InterPro" id="IPR013783">
    <property type="entry name" value="Ig-like_fold"/>
</dbReference>
<keyword evidence="2" id="KW-1133">Transmembrane helix</keyword>
<dbReference type="PANTHER" id="PTHR46484:SF1">
    <property type="entry name" value="SCHWANN CELL MYELIN PROTEIN-RELATED"/>
    <property type="match status" value="1"/>
</dbReference>
<dbReference type="InterPro" id="IPR013106">
    <property type="entry name" value="Ig_V-set"/>
</dbReference>
<evidence type="ECO:0000313" key="4">
    <source>
        <dbReference type="Proteomes" id="UP000504612"/>
    </source>
</evidence>
<dbReference type="GeneID" id="113423262"/>
<evidence type="ECO:0000256" key="1">
    <source>
        <dbReference type="SAM" id="MobiDB-lite"/>
    </source>
</evidence>
<dbReference type="PANTHER" id="PTHR46484">
    <property type="entry name" value="SI:CH211-171H4.5-RELATED"/>
    <property type="match status" value="1"/>
</dbReference>
<keyword evidence="4" id="KW-1185">Reference proteome</keyword>
<reference evidence="5" key="1">
    <citation type="submission" date="2025-08" db="UniProtKB">
        <authorList>
            <consortium name="RefSeq"/>
        </authorList>
    </citation>
    <scope>IDENTIFICATION</scope>
</reference>
<dbReference type="AlphaFoldDB" id="A0A6J1VK64"/>
<dbReference type="InterPro" id="IPR036179">
    <property type="entry name" value="Ig-like_dom_sf"/>
</dbReference>
<dbReference type="RefSeq" id="XP_026540364.1">
    <property type="nucleotide sequence ID" value="XM_026684579.1"/>
</dbReference>
<evidence type="ECO:0000313" key="5">
    <source>
        <dbReference type="RefSeq" id="XP_026540364.1"/>
    </source>
</evidence>
<feature type="region of interest" description="Disordered" evidence="1">
    <location>
        <begin position="490"/>
        <end position="513"/>
    </location>
</feature>
<gene>
    <name evidence="5" type="primary">LOC113423262</name>
</gene>
<dbReference type="SUPFAM" id="SSF48726">
    <property type="entry name" value="Immunoglobulin"/>
    <property type="match status" value="4"/>
</dbReference>
<dbReference type="Gene3D" id="2.60.40.10">
    <property type="entry name" value="Immunoglobulins"/>
    <property type="match status" value="4"/>
</dbReference>
<sequence>MTKKTRRRELPFPTLEAISRLQPQRDFCNMKPSNEYLPLTFLLVLFDSPVSATWSSTLPSSIQALKGSCVVIPCSFTFPDSWDSWDSTVAWYQYHFWSYPEIYNSKMPSNVLPAYQGRTEVVGNLQKGNCTLSINPVKMEDAMSYYVWINPDSVNHRFHDVTVQVEVTDVPNPLELSDLGLVMEGDPTQVSCSVLHTCPVSPPILTWNLDRNTAVTVQEYLTGGSWRTESSFSYIPSYKDHGRYLRCTATFPNKQQIYGGINLNIQYPPKNATVLIIGNQRLKEGDDATLRCESHGNPPPITYHWFFGPQKAPLKVAGGGPEVKLKDIRRDLEPYHCVAENDVGMGEDSPPTFLNVEYKPVIWPESNCTISRTGEIITCYCVAEGNPPPRIEWNLLNLTIPGEFNSSELQADLNSWEQTIVSTLRVPGSNFTPISCKATNQHGISYIALPTIKAGNLTLLLIGLGGAVAGLVLFTLLGILAYKVTVSSRKKEKKQGEEGEEQAENPRIHGSGEEIIYLNTKKPSKDNEEEQLNVYNKSNVPGSQAADNELSTIKDYENMEMPEDYENMSTEKTTGYFGISDWQFPFGSDQLYSNI</sequence>
<proteinExistence type="predicted"/>
<name>A0A6J1VK64_9SAUR</name>
<evidence type="ECO:0000256" key="2">
    <source>
        <dbReference type="SAM" id="Phobius"/>
    </source>
</evidence>
<organism evidence="4 5">
    <name type="scientific">Notechis scutatus</name>
    <name type="common">mainland tiger snake</name>
    <dbReference type="NCBI Taxonomy" id="8663"/>
    <lineage>
        <taxon>Eukaryota</taxon>
        <taxon>Metazoa</taxon>
        <taxon>Chordata</taxon>
        <taxon>Craniata</taxon>
        <taxon>Vertebrata</taxon>
        <taxon>Euteleostomi</taxon>
        <taxon>Lepidosauria</taxon>
        <taxon>Squamata</taxon>
        <taxon>Bifurcata</taxon>
        <taxon>Unidentata</taxon>
        <taxon>Episquamata</taxon>
        <taxon>Toxicofera</taxon>
        <taxon>Serpentes</taxon>
        <taxon>Colubroidea</taxon>
        <taxon>Elapidae</taxon>
        <taxon>Hydrophiinae</taxon>
        <taxon>Notechis</taxon>
    </lineage>
</organism>
<feature type="domain" description="Ig-like" evidence="3">
    <location>
        <begin position="269"/>
        <end position="357"/>
    </location>
</feature>
<dbReference type="InterPro" id="IPR007110">
    <property type="entry name" value="Ig-like_dom"/>
</dbReference>
<keyword evidence="2" id="KW-0472">Membrane</keyword>
<protein>
    <submittedName>
        <fullName evidence="5">Myelin-associated glycoprotein-like</fullName>
    </submittedName>
</protein>
<feature type="transmembrane region" description="Helical" evidence="2">
    <location>
        <begin position="459"/>
        <end position="482"/>
    </location>
</feature>
<keyword evidence="2" id="KW-0812">Transmembrane</keyword>
<dbReference type="InterPro" id="IPR003598">
    <property type="entry name" value="Ig_sub2"/>
</dbReference>
<dbReference type="SMART" id="SM00409">
    <property type="entry name" value="IG"/>
    <property type="match status" value="3"/>
</dbReference>
<accession>A0A6J1VK64</accession>
<dbReference type="SMART" id="SM00408">
    <property type="entry name" value="IGc2"/>
    <property type="match status" value="2"/>
</dbReference>
<dbReference type="KEGG" id="nss:113423262"/>